<keyword evidence="1" id="KW-0560">Oxidoreductase</keyword>
<keyword evidence="4" id="KW-1185">Reference proteome</keyword>
<name>A0ABX2EFL6_9BURK</name>
<accession>A0ABX2EFL6</accession>
<evidence type="ECO:0000313" key="4">
    <source>
        <dbReference type="Proteomes" id="UP000737171"/>
    </source>
</evidence>
<dbReference type="PANTHER" id="PTHR13847:SF287">
    <property type="entry name" value="FAD-DEPENDENT OXIDOREDUCTASE DOMAIN-CONTAINING PROTEIN 1"/>
    <property type="match status" value="1"/>
</dbReference>
<evidence type="ECO:0000313" key="3">
    <source>
        <dbReference type="EMBL" id="NRF67424.1"/>
    </source>
</evidence>
<dbReference type="Gene3D" id="3.30.9.10">
    <property type="entry name" value="D-Amino Acid Oxidase, subunit A, domain 2"/>
    <property type="match status" value="1"/>
</dbReference>
<feature type="domain" description="FAD dependent oxidoreductase" evidence="2">
    <location>
        <begin position="2"/>
        <end position="358"/>
    </location>
</feature>
<reference evidence="3 4" key="1">
    <citation type="submission" date="2020-05" db="EMBL/GenBank/DDBJ databases">
        <title>Aquincola sp. isolate from soil.</title>
        <authorList>
            <person name="Han J."/>
            <person name="Kim D.-U."/>
        </authorList>
    </citation>
    <scope>NUCLEOTIDE SEQUENCE [LARGE SCALE GENOMIC DNA]</scope>
    <source>
        <strain evidence="3 4">S2</strain>
    </source>
</reference>
<dbReference type="Proteomes" id="UP000737171">
    <property type="component" value="Unassembled WGS sequence"/>
</dbReference>
<dbReference type="EMBL" id="JABRWJ010000003">
    <property type="protein sequence ID" value="NRF67424.1"/>
    <property type="molecule type" value="Genomic_DNA"/>
</dbReference>
<sequence length="389" mass="41862">MKVLIIGGGAVGSAVALFLKLQGGSNVDVTVIEPDPGLAQASSALSAGSIRQQFSNAINVRMSQFGHEVIANAQAWLGVDDEPVELGFVPSGYLFLATGATAVLEANHAVQRDLGAPVRLLDRAALQQRFHWLNSDDVQLASLGEAGEGWFDGYAFARALARKARSLGARWHKARVDGLERAGDRLVAARLADGTRLEADAFVNAAGPWARGVAQLAGIHLPVHARRRTVFAFSCPTALPCTPLVIDPSGCWFRSEGHGFIGAWTPGEYDDDPDDLPLDQPDVAQFEDRLWPALAHRVPAFEALRMTRAWAGYYEVHPLDHNAIIGPHPELTNLLFANGFSGHGLQHAPAVGRGIAEWLLEGGWRSLDLSPFAYERLAEGHAFAELAVI</sequence>
<evidence type="ECO:0000259" key="2">
    <source>
        <dbReference type="Pfam" id="PF01266"/>
    </source>
</evidence>
<organism evidence="3 4">
    <name type="scientific">Pseudaquabacterium terrae</name>
    <dbReference type="NCBI Taxonomy" id="2732868"/>
    <lineage>
        <taxon>Bacteria</taxon>
        <taxon>Pseudomonadati</taxon>
        <taxon>Pseudomonadota</taxon>
        <taxon>Betaproteobacteria</taxon>
        <taxon>Burkholderiales</taxon>
        <taxon>Sphaerotilaceae</taxon>
        <taxon>Pseudaquabacterium</taxon>
    </lineage>
</organism>
<dbReference type="InterPro" id="IPR006076">
    <property type="entry name" value="FAD-dep_OxRdtase"/>
</dbReference>
<comment type="caution">
    <text evidence="3">The sequence shown here is derived from an EMBL/GenBank/DDBJ whole genome shotgun (WGS) entry which is preliminary data.</text>
</comment>
<proteinExistence type="predicted"/>
<dbReference type="PANTHER" id="PTHR13847">
    <property type="entry name" value="SARCOSINE DEHYDROGENASE-RELATED"/>
    <property type="match status" value="1"/>
</dbReference>
<dbReference type="Gene3D" id="3.50.50.60">
    <property type="entry name" value="FAD/NAD(P)-binding domain"/>
    <property type="match status" value="1"/>
</dbReference>
<dbReference type="RefSeq" id="WP_173122538.1">
    <property type="nucleotide sequence ID" value="NZ_JABRWJ010000003.1"/>
</dbReference>
<dbReference type="SUPFAM" id="SSF51905">
    <property type="entry name" value="FAD/NAD(P)-binding domain"/>
    <property type="match status" value="1"/>
</dbReference>
<protein>
    <submittedName>
        <fullName evidence="3">FAD-binding oxidoreductase</fullName>
    </submittedName>
</protein>
<evidence type="ECO:0000256" key="1">
    <source>
        <dbReference type="ARBA" id="ARBA00023002"/>
    </source>
</evidence>
<gene>
    <name evidence="3" type="ORF">HLB44_10550</name>
</gene>
<dbReference type="InterPro" id="IPR036188">
    <property type="entry name" value="FAD/NAD-bd_sf"/>
</dbReference>
<dbReference type="Pfam" id="PF01266">
    <property type="entry name" value="DAO"/>
    <property type="match status" value="1"/>
</dbReference>